<keyword evidence="3" id="KW-0969">Cilium</keyword>
<dbReference type="RefSeq" id="WP_207881782.1">
    <property type="nucleotide sequence ID" value="NZ_JAFVMF010000012.1"/>
</dbReference>
<accession>A0ABS3LXA6</accession>
<evidence type="ECO:0000259" key="2">
    <source>
        <dbReference type="Pfam" id="PF00460"/>
    </source>
</evidence>
<evidence type="ECO:0000256" key="1">
    <source>
        <dbReference type="ARBA" id="ARBA00004117"/>
    </source>
</evidence>
<protein>
    <submittedName>
        <fullName evidence="3">Flagellar biosynthesis protein FlgB</fullName>
    </submittedName>
</protein>
<sequence length="131" mass="14096">MLEASRSVAGGVDIFGLAQRRMQWLEARQQVLAGNVANANTPGYAPQDVAPFDGMMGQFDIPLETTSPKHIPVGARGRMQKVTGVDEQSPDGNRVSLETQMEMVADTGDQQRLAANVYTAYKTMLGAVLGK</sequence>
<reference evidence="3 4" key="1">
    <citation type="submission" date="2021-03" db="EMBL/GenBank/DDBJ databases">
        <title>The complete genome sequence of Acetobacter sacchari TBRC 11175.</title>
        <authorList>
            <person name="Charoenyingcharoen P."/>
            <person name="Yukphan P."/>
        </authorList>
    </citation>
    <scope>NUCLEOTIDE SEQUENCE [LARGE SCALE GENOMIC DNA]</scope>
    <source>
        <strain evidence="3 4">TBRC 11175</strain>
    </source>
</reference>
<keyword evidence="3" id="KW-0282">Flagellum</keyword>
<comment type="caution">
    <text evidence="3">The sequence shown here is derived from an EMBL/GenBank/DDBJ whole genome shotgun (WGS) entry which is preliminary data.</text>
</comment>
<dbReference type="Proteomes" id="UP000664771">
    <property type="component" value="Unassembled WGS sequence"/>
</dbReference>
<keyword evidence="3" id="KW-0966">Cell projection</keyword>
<name>A0ABS3LXA6_9PROT</name>
<dbReference type="InterPro" id="IPR001444">
    <property type="entry name" value="Flag_bb_rod_N"/>
</dbReference>
<keyword evidence="4" id="KW-1185">Reference proteome</keyword>
<dbReference type="Pfam" id="PF00460">
    <property type="entry name" value="Flg_bb_rod"/>
    <property type="match status" value="1"/>
</dbReference>
<proteinExistence type="predicted"/>
<comment type="subcellular location">
    <subcellularLocation>
        <location evidence="1">Bacterial flagellum basal body</location>
    </subcellularLocation>
</comment>
<organism evidence="3 4">
    <name type="scientific">Acetobacter sacchari</name>
    <dbReference type="NCBI Taxonomy" id="2661687"/>
    <lineage>
        <taxon>Bacteria</taxon>
        <taxon>Pseudomonadati</taxon>
        <taxon>Pseudomonadota</taxon>
        <taxon>Alphaproteobacteria</taxon>
        <taxon>Acetobacterales</taxon>
        <taxon>Acetobacteraceae</taxon>
        <taxon>Acetobacter</taxon>
    </lineage>
</organism>
<evidence type="ECO:0000313" key="4">
    <source>
        <dbReference type="Proteomes" id="UP000664771"/>
    </source>
</evidence>
<gene>
    <name evidence="3" type="ORF">J2D73_11920</name>
</gene>
<feature type="domain" description="Flagellar basal body rod protein N-terminal" evidence="2">
    <location>
        <begin position="18"/>
        <end position="44"/>
    </location>
</feature>
<dbReference type="EMBL" id="JAFVMF010000012">
    <property type="protein sequence ID" value="MBO1360496.1"/>
    <property type="molecule type" value="Genomic_DNA"/>
</dbReference>
<evidence type="ECO:0000313" key="3">
    <source>
        <dbReference type="EMBL" id="MBO1360496.1"/>
    </source>
</evidence>